<feature type="transmembrane region" description="Helical" evidence="6">
    <location>
        <begin position="348"/>
        <end position="373"/>
    </location>
</feature>
<evidence type="ECO:0000256" key="1">
    <source>
        <dbReference type="ARBA" id="ARBA00004651"/>
    </source>
</evidence>
<evidence type="ECO:0000256" key="2">
    <source>
        <dbReference type="ARBA" id="ARBA00022475"/>
    </source>
</evidence>
<keyword evidence="2" id="KW-1003">Cell membrane</keyword>
<feature type="transmembrane region" description="Helical" evidence="6">
    <location>
        <begin position="481"/>
        <end position="500"/>
    </location>
</feature>
<feature type="transmembrane region" description="Helical" evidence="6">
    <location>
        <begin position="162"/>
        <end position="184"/>
    </location>
</feature>
<evidence type="ECO:0000256" key="4">
    <source>
        <dbReference type="ARBA" id="ARBA00022989"/>
    </source>
</evidence>
<sequence length="525" mass="54000">MGSPVASAANAVGTRVTRNTASMLAARVIMAVSGLVSVPVIYQHLGAQEFGIWVVLAGLLAMAALIDLGLGSALVREVARAESTADRDLVRRLLGLGLGWAVLLGLLTIGAIGVCWPWLAGLLRLGELADEAWQATLWLIVGLVAGAVELPWRAVLEGTQRYGSLAAITAGTAILTAALSILVVRLGGGLVALAASAATTATIRTLLLASATRRQCPDLSPRWGRLGLGDVRRIGGYGLRVQVSSGAGMVNVELDRLVLGGAFGPAVAGGFDLGSRLLNLLRLPPGFALIVLFPAAVARTAARGAGWLDQFYLTTTRYLALFLAPATAALMVSADPLVRLWLGHQVPWAAANIVVLAPAYALNLITGAATIVARAEGRPGLETRYVLLSVVLNLALTVPTLLLCGPLGVPLSTALAVVLSTGYFLAYFHSATTRPLAPLVRAVWPPVAAATAAGMVTAAAGRFLPDGPGRLDAALAVSTRTGLTLLVAGALLAAGGHLGANDRTRLHRLLRARASLLTSSAGGPR</sequence>
<reference evidence="8" key="1">
    <citation type="submission" date="2016-06" db="EMBL/GenBank/DDBJ databases">
        <authorList>
            <person name="Varghese N."/>
            <person name="Submissions Spin"/>
        </authorList>
    </citation>
    <scope>NUCLEOTIDE SEQUENCE [LARGE SCALE GENOMIC DNA]</scope>
    <source>
        <strain evidence="8">DSM 45160</strain>
    </source>
</reference>
<feature type="transmembrane region" description="Helical" evidence="6">
    <location>
        <begin position="442"/>
        <end position="461"/>
    </location>
</feature>
<feature type="transmembrane region" description="Helical" evidence="6">
    <location>
        <begin position="318"/>
        <end position="342"/>
    </location>
</feature>
<feature type="transmembrane region" description="Helical" evidence="6">
    <location>
        <begin position="190"/>
        <end position="209"/>
    </location>
</feature>
<keyword evidence="5 6" id="KW-0472">Membrane</keyword>
<keyword evidence="8" id="KW-1185">Reference proteome</keyword>
<protein>
    <submittedName>
        <fullName evidence="7">Membrane protein involved in the export of O-antigen and teichoic acid</fullName>
    </submittedName>
</protein>
<accession>A0A1C4XT38</accession>
<dbReference type="PANTHER" id="PTHR30250">
    <property type="entry name" value="PST FAMILY PREDICTED COLANIC ACID TRANSPORTER"/>
    <property type="match status" value="1"/>
</dbReference>
<dbReference type="PANTHER" id="PTHR30250:SF26">
    <property type="entry name" value="PSMA PROTEIN"/>
    <property type="match status" value="1"/>
</dbReference>
<evidence type="ECO:0000313" key="7">
    <source>
        <dbReference type="EMBL" id="SCF11663.1"/>
    </source>
</evidence>
<feature type="transmembrane region" description="Helical" evidence="6">
    <location>
        <begin position="409"/>
        <end position="430"/>
    </location>
</feature>
<comment type="subcellular location">
    <subcellularLocation>
        <location evidence="1">Cell membrane</location>
        <topology evidence="1">Multi-pass membrane protein</topology>
    </subcellularLocation>
</comment>
<organism evidence="7 8">
    <name type="scientific">Micromonospora chokoriensis</name>
    <dbReference type="NCBI Taxonomy" id="356851"/>
    <lineage>
        <taxon>Bacteria</taxon>
        <taxon>Bacillati</taxon>
        <taxon>Actinomycetota</taxon>
        <taxon>Actinomycetes</taxon>
        <taxon>Micromonosporales</taxon>
        <taxon>Micromonosporaceae</taxon>
        <taxon>Micromonospora</taxon>
    </lineage>
</organism>
<keyword evidence="3 6" id="KW-0812">Transmembrane</keyword>
<keyword evidence="4 6" id="KW-1133">Transmembrane helix</keyword>
<evidence type="ECO:0000256" key="3">
    <source>
        <dbReference type="ARBA" id="ARBA00022692"/>
    </source>
</evidence>
<evidence type="ECO:0000256" key="6">
    <source>
        <dbReference type="SAM" id="Phobius"/>
    </source>
</evidence>
<proteinExistence type="predicted"/>
<dbReference type="EMBL" id="LT607409">
    <property type="protein sequence ID" value="SCF11663.1"/>
    <property type="molecule type" value="Genomic_DNA"/>
</dbReference>
<evidence type="ECO:0000313" key="8">
    <source>
        <dbReference type="Proteomes" id="UP000198224"/>
    </source>
</evidence>
<feature type="transmembrane region" description="Helical" evidence="6">
    <location>
        <begin position="24"/>
        <end position="44"/>
    </location>
</feature>
<dbReference type="Pfam" id="PF13440">
    <property type="entry name" value="Polysacc_synt_3"/>
    <property type="match status" value="1"/>
</dbReference>
<gene>
    <name evidence="7" type="ORF">GA0070612_3928</name>
</gene>
<dbReference type="AlphaFoldDB" id="A0A1C4XT38"/>
<dbReference type="InterPro" id="IPR050833">
    <property type="entry name" value="Poly_Biosynth_Transport"/>
</dbReference>
<name>A0A1C4XT38_9ACTN</name>
<feature type="transmembrane region" description="Helical" evidence="6">
    <location>
        <begin position="96"/>
        <end position="120"/>
    </location>
</feature>
<feature type="transmembrane region" description="Helical" evidence="6">
    <location>
        <begin position="385"/>
        <end position="403"/>
    </location>
</feature>
<dbReference type="GO" id="GO:0005886">
    <property type="term" value="C:plasma membrane"/>
    <property type="evidence" value="ECO:0007669"/>
    <property type="project" value="UniProtKB-SubCell"/>
</dbReference>
<feature type="transmembrane region" description="Helical" evidence="6">
    <location>
        <begin position="50"/>
        <end position="75"/>
    </location>
</feature>
<feature type="transmembrane region" description="Helical" evidence="6">
    <location>
        <begin position="132"/>
        <end position="150"/>
    </location>
</feature>
<evidence type="ECO:0000256" key="5">
    <source>
        <dbReference type="ARBA" id="ARBA00023136"/>
    </source>
</evidence>
<dbReference type="Proteomes" id="UP000198224">
    <property type="component" value="Chromosome I"/>
</dbReference>